<accession>A0A329QZG0</accession>
<evidence type="ECO:0000259" key="1">
    <source>
        <dbReference type="Pfam" id="PF08940"/>
    </source>
</evidence>
<dbReference type="Proteomes" id="UP000250462">
    <property type="component" value="Unassembled WGS sequence"/>
</dbReference>
<name>A0A329QZG0_9ACTN</name>
<dbReference type="AlphaFoldDB" id="A0A329QZG0"/>
<protein>
    <submittedName>
        <fullName evidence="2">DUF1918 domain-containing protein</fullName>
    </submittedName>
</protein>
<organism evidence="2 3">
    <name type="scientific">Phytoactinopolyspora halophila</name>
    <dbReference type="NCBI Taxonomy" id="1981511"/>
    <lineage>
        <taxon>Bacteria</taxon>
        <taxon>Bacillati</taxon>
        <taxon>Actinomycetota</taxon>
        <taxon>Actinomycetes</taxon>
        <taxon>Jiangellales</taxon>
        <taxon>Jiangellaceae</taxon>
        <taxon>Phytoactinopolyspora</taxon>
    </lineage>
</organism>
<reference evidence="2 3" key="1">
    <citation type="submission" date="2018-06" db="EMBL/GenBank/DDBJ databases">
        <title>Phytoactinopolyspora halophila sp. nov., a novel halophilic actinomycete isolated from a saline soil in China.</title>
        <authorList>
            <person name="Tang S.-K."/>
        </authorList>
    </citation>
    <scope>NUCLEOTIDE SEQUENCE [LARGE SCALE GENOMIC DNA]</scope>
    <source>
        <strain evidence="2 3">YIM 96934</strain>
    </source>
</reference>
<sequence length="67" mass="7126">MQARTGDHLIIEGAKVGISRRDGEILETHGPDGAPPFLVRWNDSGAEALVYPGPDAHVESAEQTSTT</sequence>
<gene>
    <name evidence="2" type="ORF">DPM12_05685</name>
</gene>
<comment type="caution">
    <text evidence="2">The sequence shown here is derived from an EMBL/GenBank/DDBJ whole genome shotgun (WGS) entry which is preliminary data.</text>
</comment>
<proteinExistence type="predicted"/>
<dbReference type="Gene3D" id="2.30.30.440">
    <property type="entry name" value="Domain of unknown function DUF1918"/>
    <property type="match status" value="1"/>
</dbReference>
<evidence type="ECO:0000313" key="2">
    <source>
        <dbReference type="EMBL" id="RAW17681.1"/>
    </source>
</evidence>
<dbReference type="Pfam" id="PF08940">
    <property type="entry name" value="DUF1918"/>
    <property type="match status" value="1"/>
</dbReference>
<evidence type="ECO:0000313" key="3">
    <source>
        <dbReference type="Proteomes" id="UP000250462"/>
    </source>
</evidence>
<dbReference type="InterPro" id="IPR015035">
    <property type="entry name" value="DUF1918"/>
</dbReference>
<keyword evidence="3" id="KW-1185">Reference proteome</keyword>
<dbReference type="SUPFAM" id="SSF50118">
    <property type="entry name" value="Cell growth inhibitor/plasmid maintenance toxic component"/>
    <property type="match status" value="1"/>
</dbReference>
<dbReference type="EMBL" id="QMIG01000003">
    <property type="protein sequence ID" value="RAW17681.1"/>
    <property type="molecule type" value="Genomic_DNA"/>
</dbReference>
<dbReference type="OrthoDB" id="4828144at2"/>
<feature type="domain" description="DUF1918" evidence="1">
    <location>
        <begin position="1"/>
        <end position="58"/>
    </location>
</feature>